<dbReference type="Proteomes" id="UP000235965">
    <property type="component" value="Unassembled WGS sequence"/>
</dbReference>
<dbReference type="InParanoid" id="A0A2J7Q6D0"/>
<reference evidence="1 2" key="1">
    <citation type="submission" date="2017-12" db="EMBL/GenBank/DDBJ databases">
        <title>Hemimetabolous genomes reveal molecular basis of termite eusociality.</title>
        <authorList>
            <person name="Harrison M.C."/>
            <person name="Jongepier E."/>
            <person name="Robertson H.M."/>
            <person name="Arning N."/>
            <person name="Bitard-Feildel T."/>
            <person name="Chao H."/>
            <person name="Childers C.P."/>
            <person name="Dinh H."/>
            <person name="Doddapaneni H."/>
            <person name="Dugan S."/>
            <person name="Gowin J."/>
            <person name="Greiner C."/>
            <person name="Han Y."/>
            <person name="Hu H."/>
            <person name="Hughes D.S.T."/>
            <person name="Huylmans A.-K."/>
            <person name="Kemena C."/>
            <person name="Kremer L.P.M."/>
            <person name="Lee S.L."/>
            <person name="Lopez-Ezquerra A."/>
            <person name="Mallet L."/>
            <person name="Monroy-Kuhn J.M."/>
            <person name="Moser A."/>
            <person name="Murali S.C."/>
            <person name="Muzny D.M."/>
            <person name="Otani S."/>
            <person name="Piulachs M.-D."/>
            <person name="Poelchau M."/>
            <person name="Qu J."/>
            <person name="Schaub F."/>
            <person name="Wada-Katsumata A."/>
            <person name="Worley K.C."/>
            <person name="Xie Q."/>
            <person name="Ylla G."/>
            <person name="Poulsen M."/>
            <person name="Gibbs R.A."/>
            <person name="Schal C."/>
            <person name="Richards S."/>
            <person name="Belles X."/>
            <person name="Korb J."/>
            <person name="Bornberg-Bauer E."/>
        </authorList>
    </citation>
    <scope>NUCLEOTIDE SEQUENCE [LARGE SCALE GENOMIC DNA]</scope>
    <source>
        <tissue evidence="1">Whole body</tissue>
    </source>
</reference>
<keyword evidence="2" id="KW-1185">Reference proteome</keyword>
<evidence type="ECO:0000313" key="2">
    <source>
        <dbReference type="Proteomes" id="UP000235965"/>
    </source>
</evidence>
<protein>
    <submittedName>
        <fullName evidence="1">Uncharacterized protein</fullName>
    </submittedName>
</protein>
<sequence>MKILCTEKKGQMLDAYERLYIYEAIKQGTKLHDTLTEGYNPIHDIIFIPNS</sequence>
<name>A0A2J7Q6D0_9NEOP</name>
<dbReference type="AlphaFoldDB" id="A0A2J7Q6D0"/>
<organism evidence="1 2">
    <name type="scientific">Cryptotermes secundus</name>
    <dbReference type="NCBI Taxonomy" id="105785"/>
    <lineage>
        <taxon>Eukaryota</taxon>
        <taxon>Metazoa</taxon>
        <taxon>Ecdysozoa</taxon>
        <taxon>Arthropoda</taxon>
        <taxon>Hexapoda</taxon>
        <taxon>Insecta</taxon>
        <taxon>Pterygota</taxon>
        <taxon>Neoptera</taxon>
        <taxon>Polyneoptera</taxon>
        <taxon>Dictyoptera</taxon>
        <taxon>Blattodea</taxon>
        <taxon>Blattoidea</taxon>
        <taxon>Termitoidae</taxon>
        <taxon>Kalotermitidae</taxon>
        <taxon>Cryptotermitinae</taxon>
        <taxon>Cryptotermes</taxon>
    </lineage>
</organism>
<dbReference type="EMBL" id="NEVH01017533">
    <property type="protein sequence ID" value="PNF24132.1"/>
    <property type="molecule type" value="Genomic_DNA"/>
</dbReference>
<evidence type="ECO:0000313" key="1">
    <source>
        <dbReference type="EMBL" id="PNF24132.1"/>
    </source>
</evidence>
<accession>A0A2J7Q6D0</accession>
<comment type="caution">
    <text evidence="1">The sequence shown here is derived from an EMBL/GenBank/DDBJ whole genome shotgun (WGS) entry which is preliminary data.</text>
</comment>
<gene>
    <name evidence="1" type="ORF">B7P43_G00583</name>
</gene>
<proteinExistence type="predicted"/>